<keyword evidence="3" id="KW-1133">Transmembrane helix</keyword>
<comment type="similarity">
    <text evidence="1">Belongs to the protein-tyrosine phosphatase family.</text>
</comment>
<evidence type="ECO:0000256" key="2">
    <source>
        <dbReference type="SAM" id="MobiDB-lite"/>
    </source>
</evidence>
<keyword evidence="3" id="KW-0472">Membrane</keyword>
<dbReference type="InterPro" id="IPR029021">
    <property type="entry name" value="Prot-tyrosine_phosphatase-like"/>
</dbReference>
<evidence type="ECO:0000313" key="6">
    <source>
        <dbReference type="EMBL" id="QYA06440.1"/>
    </source>
</evidence>
<organism evidence="5 7">
    <name type="scientific">Agrobacterium larrymoorei</name>
    <dbReference type="NCBI Taxonomy" id="160699"/>
    <lineage>
        <taxon>Bacteria</taxon>
        <taxon>Pseudomonadati</taxon>
        <taxon>Pseudomonadota</taxon>
        <taxon>Alphaproteobacteria</taxon>
        <taxon>Hyphomicrobiales</taxon>
        <taxon>Rhizobiaceae</taxon>
        <taxon>Rhizobium/Agrobacterium group</taxon>
        <taxon>Agrobacterium</taxon>
    </lineage>
</organism>
<evidence type="ECO:0000256" key="3">
    <source>
        <dbReference type="SAM" id="Phobius"/>
    </source>
</evidence>
<dbReference type="Pfam" id="PF22741">
    <property type="entry name" value="PTP-NADK"/>
    <property type="match status" value="1"/>
</dbReference>
<dbReference type="CDD" id="cd14529">
    <property type="entry name" value="TpbA-like"/>
    <property type="match status" value="1"/>
</dbReference>
<dbReference type="EMBL" id="CP039691">
    <property type="protein sequence ID" value="QCI98110.1"/>
    <property type="molecule type" value="Genomic_DNA"/>
</dbReference>
<dbReference type="PROSITE" id="PS00383">
    <property type="entry name" value="TYR_PHOSPHATASE_1"/>
    <property type="match status" value="1"/>
</dbReference>
<evidence type="ECO:0000259" key="4">
    <source>
        <dbReference type="PROSITE" id="PS50056"/>
    </source>
</evidence>
<name>A0A4D7E118_9HYPH</name>
<dbReference type="InterPro" id="IPR055214">
    <property type="entry name" value="PTP-NADK"/>
</dbReference>
<dbReference type="InterPro" id="IPR000387">
    <property type="entry name" value="Tyr_Pase_dom"/>
</dbReference>
<dbReference type="AlphaFoldDB" id="A0A4D7E118"/>
<sequence>MRKRITKVLAVVSAVPVMFGLYFAALQISGNFHEVIPGQLYRSNQPTGDELTRYVMAHGIKTVINLRGENDKSSWYTNEMAAVDKLGVKHIDFGMSARRTLKLERVAQLIQIMRDAPKPILIHCRSGADRTGLASAIYVNRVAGMDEEKAEGQLSFRFGHVAIPYLSSAYAMDETWENIEKDPFIGEPHNDEMAATEASSSSL</sequence>
<evidence type="ECO:0000313" key="8">
    <source>
        <dbReference type="Proteomes" id="UP000826513"/>
    </source>
</evidence>
<protein>
    <submittedName>
        <fullName evidence="6">Dual specificity protein phosphatase family protein</fullName>
    </submittedName>
    <submittedName>
        <fullName evidence="5">Protein tyrosine phosphatase</fullName>
    </submittedName>
</protein>
<feature type="domain" description="Tyrosine specific protein phosphatases" evidence="4">
    <location>
        <begin position="104"/>
        <end position="139"/>
    </location>
</feature>
<proteinExistence type="inferred from homology"/>
<feature type="region of interest" description="Disordered" evidence="2">
    <location>
        <begin position="184"/>
        <end position="203"/>
    </location>
</feature>
<reference evidence="5 7" key="1">
    <citation type="submission" date="2019-04" db="EMBL/GenBank/DDBJ databases">
        <title>Complete genome sequence of Agrobacterium larrymoorei CFBP5473.</title>
        <authorList>
            <person name="Haryono M."/>
            <person name="Chou L."/>
            <person name="Lin Y.-C."/>
            <person name="Lai E.-M."/>
            <person name="Kuo C.-H."/>
        </authorList>
    </citation>
    <scope>NUCLEOTIDE SEQUENCE [LARGE SCALE GENOMIC DNA]</scope>
    <source>
        <strain evidence="5 7">CFBP5473</strain>
    </source>
</reference>
<gene>
    <name evidence="5" type="ORF">CFBP5473_09440</name>
    <name evidence="6" type="ORF">J5285_10275</name>
</gene>
<evidence type="ECO:0000256" key="1">
    <source>
        <dbReference type="ARBA" id="ARBA00009580"/>
    </source>
</evidence>
<dbReference type="PROSITE" id="PS50056">
    <property type="entry name" value="TYR_PHOSPHATASE_2"/>
    <property type="match status" value="1"/>
</dbReference>
<keyword evidence="8" id="KW-1185">Reference proteome</keyword>
<dbReference type="InterPro" id="IPR016130">
    <property type="entry name" value="Tyr_Pase_AS"/>
</dbReference>
<dbReference type="PANTHER" id="PTHR31126">
    <property type="entry name" value="TYROSINE-PROTEIN PHOSPHATASE"/>
    <property type="match status" value="1"/>
</dbReference>
<dbReference type="PANTHER" id="PTHR31126:SF72">
    <property type="entry name" value="DUAL SPECIFICITY PROTEIN PHOSPHATASE TPBA"/>
    <property type="match status" value="1"/>
</dbReference>
<dbReference type="Proteomes" id="UP000298545">
    <property type="component" value="Chromosome circular"/>
</dbReference>
<dbReference type="STRING" id="1367849.GCA_000518585_04745"/>
<dbReference type="OrthoDB" id="9814896at2"/>
<dbReference type="EMBL" id="CP072167">
    <property type="protein sequence ID" value="QYA06440.1"/>
    <property type="molecule type" value="Genomic_DNA"/>
</dbReference>
<accession>A0A4D7E118</accession>
<dbReference type="RefSeq" id="WP_051441445.1">
    <property type="nucleotide sequence ID" value="NZ_CP039691.1"/>
</dbReference>
<dbReference type="Gene3D" id="3.90.190.10">
    <property type="entry name" value="Protein tyrosine phosphatase superfamily"/>
    <property type="match status" value="1"/>
</dbReference>
<keyword evidence="3" id="KW-0812">Transmembrane</keyword>
<reference evidence="6 8" key="2">
    <citation type="submission" date="2021-03" db="EMBL/GenBank/DDBJ databases">
        <title>Rapid diversification of plasmids in a genus of pathogenic and nitrogen fixing bacteria.</title>
        <authorList>
            <person name="Weisberg A.J."/>
            <person name="Miller M."/>
            <person name="Ream W."/>
            <person name="Grunwald N.J."/>
            <person name="Chang J.H."/>
        </authorList>
    </citation>
    <scope>NUCLEOTIDE SEQUENCE [LARGE SCALE GENOMIC DNA]</scope>
    <source>
        <strain evidence="6 8">AF3.44</strain>
    </source>
</reference>
<dbReference type="Proteomes" id="UP000826513">
    <property type="component" value="Chromosome 1"/>
</dbReference>
<dbReference type="SUPFAM" id="SSF52799">
    <property type="entry name" value="(Phosphotyrosine protein) phosphatases II"/>
    <property type="match status" value="1"/>
</dbReference>
<dbReference type="GO" id="GO:0016791">
    <property type="term" value="F:phosphatase activity"/>
    <property type="evidence" value="ECO:0007669"/>
    <property type="project" value="TreeGrafter"/>
</dbReference>
<dbReference type="KEGG" id="alf:CFBP5473_09440"/>
<feature type="transmembrane region" description="Helical" evidence="3">
    <location>
        <begin position="7"/>
        <end position="25"/>
    </location>
</feature>
<evidence type="ECO:0000313" key="5">
    <source>
        <dbReference type="EMBL" id="QCI98110.1"/>
    </source>
</evidence>
<evidence type="ECO:0000313" key="7">
    <source>
        <dbReference type="Proteomes" id="UP000298545"/>
    </source>
</evidence>